<dbReference type="Gene3D" id="3.20.20.60">
    <property type="entry name" value="Phosphoenolpyruvate-binding domains"/>
    <property type="match status" value="1"/>
</dbReference>
<dbReference type="InterPro" id="IPR050251">
    <property type="entry name" value="HpcH-HpaI_aldolase"/>
</dbReference>
<feature type="domain" description="HpcH/HpaI aldolase/citrate lyase" evidence="4">
    <location>
        <begin position="20"/>
        <end position="240"/>
    </location>
</feature>
<dbReference type="Proteomes" id="UP000192343">
    <property type="component" value="Unassembled WGS sequence"/>
</dbReference>
<keyword evidence="3" id="KW-0456">Lyase</keyword>
<dbReference type="PANTHER" id="PTHR30502">
    <property type="entry name" value="2-KETO-3-DEOXY-L-RHAMNONATE ALDOLASE"/>
    <property type="match status" value="1"/>
</dbReference>
<dbReference type="SUPFAM" id="SSF51621">
    <property type="entry name" value="Phosphoenolpyruvate/pyruvate domain"/>
    <property type="match status" value="1"/>
</dbReference>
<dbReference type="InterPro" id="IPR015813">
    <property type="entry name" value="Pyrv/PenolPyrv_kinase-like_dom"/>
</dbReference>
<dbReference type="RefSeq" id="WP_083052237.1">
    <property type="nucleotide sequence ID" value="NZ_MWQY01000020.1"/>
</dbReference>
<evidence type="ECO:0000256" key="3">
    <source>
        <dbReference type="ARBA" id="ARBA00023239"/>
    </source>
</evidence>
<name>A0A1Y1RUI8_9SPIO</name>
<evidence type="ECO:0000313" key="6">
    <source>
        <dbReference type="Proteomes" id="UP000192343"/>
    </source>
</evidence>
<dbReference type="GO" id="GO:0005737">
    <property type="term" value="C:cytoplasm"/>
    <property type="evidence" value="ECO:0007669"/>
    <property type="project" value="TreeGrafter"/>
</dbReference>
<evidence type="ECO:0000259" key="4">
    <source>
        <dbReference type="Pfam" id="PF03328"/>
    </source>
</evidence>
<protein>
    <submittedName>
        <fullName evidence="5">2,4-dihydroxyhept-2-ene-1,7-dioic acid aldolase</fullName>
    </submittedName>
</protein>
<dbReference type="STRING" id="1963862.B4O97_15575"/>
<dbReference type="PANTHER" id="PTHR30502:SF0">
    <property type="entry name" value="PHOSPHOENOLPYRUVATE CARBOXYLASE FAMILY PROTEIN"/>
    <property type="match status" value="1"/>
</dbReference>
<dbReference type="Pfam" id="PF03328">
    <property type="entry name" value="HpcH_HpaI"/>
    <property type="match status" value="1"/>
</dbReference>
<accession>A0A1Y1RUI8</accession>
<proteinExistence type="inferred from homology"/>
<dbReference type="GO" id="GO:0046872">
    <property type="term" value="F:metal ion binding"/>
    <property type="evidence" value="ECO:0007669"/>
    <property type="project" value="UniProtKB-KW"/>
</dbReference>
<evidence type="ECO:0000313" key="5">
    <source>
        <dbReference type="EMBL" id="ORC32715.1"/>
    </source>
</evidence>
<dbReference type="GO" id="GO:0016832">
    <property type="term" value="F:aldehyde-lyase activity"/>
    <property type="evidence" value="ECO:0007669"/>
    <property type="project" value="TreeGrafter"/>
</dbReference>
<dbReference type="InterPro" id="IPR005000">
    <property type="entry name" value="Aldolase/citrate-lyase_domain"/>
</dbReference>
<dbReference type="EMBL" id="MWQY01000020">
    <property type="protein sequence ID" value="ORC32715.1"/>
    <property type="molecule type" value="Genomic_DNA"/>
</dbReference>
<keyword evidence="6" id="KW-1185">Reference proteome</keyword>
<keyword evidence="2" id="KW-0479">Metal-binding</keyword>
<gene>
    <name evidence="5" type="ORF">B4O97_15575</name>
</gene>
<evidence type="ECO:0000256" key="1">
    <source>
        <dbReference type="ARBA" id="ARBA00005568"/>
    </source>
</evidence>
<organism evidence="5 6">
    <name type="scientific">Marispirochaeta aestuarii</name>
    <dbReference type="NCBI Taxonomy" id="1963862"/>
    <lineage>
        <taxon>Bacteria</taxon>
        <taxon>Pseudomonadati</taxon>
        <taxon>Spirochaetota</taxon>
        <taxon>Spirochaetia</taxon>
        <taxon>Spirochaetales</taxon>
        <taxon>Spirochaetaceae</taxon>
        <taxon>Marispirochaeta</taxon>
    </lineage>
</organism>
<evidence type="ECO:0000256" key="2">
    <source>
        <dbReference type="ARBA" id="ARBA00022723"/>
    </source>
</evidence>
<reference evidence="5 6" key="1">
    <citation type="submission" date="2017-03" db="EMBL/GenBank/DDBJ databases">
        <title>Draft Genome sequence of Marispirochaeta sp. strain JC444.</title>
        <authorList>
            <person name="Shivani Y."/>
            <person name="Subhash Y."/>
            <person name="Sasikala C."/>
            <person name="Ramana C."/>
        </authorList>
    </citation>
    <scope>NUCLEOTIDE SEQUENCE [LARGE SCALE GENOMIC DNA]</scope>
    <source>
        <strain evidence="5 6">JC444</strain>
    </source>
</reference>
<dbReference type="InterPro" id="IPR040442">
    <property type="entry name" value="Pyrv_kinase-like_dom_sf"/>
</dbReference>
<dbReference type="AlphaFoldDB" id="A0A1Y1RUI8"/>
<sequence>MLEKNKNIVKAMLKQGKKVSGAWCQSGSPITTEILAEAGYDALMIDLEHGPGDIMATIHQIQAMKGEVAIPFCRAPWNDFVQIKRILDAGVYGLLVPYVNSKEETLAAVSAVSYPSDGIRGVAGSPRAAHYGNNSMDYLKSSNEEVFLMTAVETPEAVSHLDEILSVGRLDGIFIGPMDLATNMGYFGNPKADEVQKSIRVIEEKVISSGKSLATVAGTWEDAKEKYERGYSMVFFFSDTTTLSSVARERLRMFRESFS</sequence>
<comment type="caution">
    <text evidence="5">The sequence shown here is derived from an EMBL/GenBank/DDBJ whole genome shotgun (WGS) entry which is preliminary data.</text>
</comment>
<comment type="similarity">
    <text evidence="1">Belongs to the HpcH/HpaI aldolase family.</text>
</comment>
<dbReference type="OrthoDB" id="86160at2"/>